<accession>T5KD15</accession>
<protein>
    <submittedName>
        <fullName evidence="1">Uncharacterized protein</fullName>
    </submittedName>
</protein>
<name>T5KD15_MICMQ</name>
<evidence type="ECO:0000313" key="2">
    <source>
        <dbReference type="Proteomes" id="UP000016033"/>
    </source>
</evidence>
<gene>
    <name evidence="1" type="ORF">L687_02650</name>
</gene>
<organism evidence="1 2">
    <name type="scientific">Microbacterium maritypicum MF109</name>
    <dbReference type="NCBI Taxonomy" id="1333857"/>
    <lineage>
        <taxon>Bacteria</taxon>
        <taxon>Bacillati</taxon>
        <taxon>Actinomycetota</taxon>
        <taxon>Actinomycetes</taxon>
        <taxon>Micrococcales</taxon>
        <taxon>Microbacteriaceae</taxon>
        <taxon>Microbacterium</taxon>
    </lineage>
</organism>
<reference evidence="1 2" key="1">
    <citation type="journal article" date="2013" name="Genome Announc.">
        <title>Whole-genome sequences of five oyster-associated bacteria show potential for crude oil hydrocarbon degradation.</title>
        <authorList>
            <person name="Chauhan A."/>
            <person name="Green S."/>
            <person name="Pathak A."/>
            <person name="Thomas J."/>
            <person name="Venkatramanan R."/>
        </authorList>
    </citation>
    <scope>NUCLEOTIDE SEQUENCE [LARGE SCALE GENOMIC DNA]</scope>
    <source>
        <strain evidence="1 2">MF109</strain>
    </source>
</reference>
<dbReference type="Proteomes" id="UP000016033">
    <property type="component" value="Unassembled WGS sequence"/>
</dbReference>
<sequence length="312" mass="34690">MEREPIDHDGTGQQRAELFRVGPSYIARWMHIATHHSTLDARERTVVLALGSALGDLLRHRNSVESARRRGIPVSKLDKSTRPSPEVQAALIEATKDFFLSYYSVVSAMASLVKRFPSVFDNPPHTSNEKFLEWMKDIALFSEHWPKLHAARDFRTLIDHPAAKQPYNWGTVDDVSGALRAALHGPAGATGNIPEGAEHLKDGEEWHEEDAWTFVAPDEDEVLTLLAVQLNAIVDRIQIARFNPESLPCDWEESYREGDTEHGYPVFAIGNGVITGEGPMTPELSAEDRERINAILAPYVTAIRAGDPTPDA</sequence>
<comment type="caution">
    <text evidence="1">The sequence shown here is derived from an EMBL/GenBank/DDBJ whole genome shotgun (WGS) entry which is preliminary data.</text>
</comment>
<proteinExistence type="predicted"/>
<evidence type="ECO:0000313" key="1">
    <source>
        <dbReference type="EMBL" id="EQM74372.1"/>
    </source>
</evidence>
<dbReference type="EMBL" id="ATAO01000206">
    <property type="protein sequence ID" value="EQM74372.1"/>
    <property type="molecule type" value="Genomic_DNA"/>
</dbReference>
<dbReference type="AlphaFoldDB" id="T5KD15"/>